<sequence>MHFSPKFNFTIRHCSHYSSLRKLPKLRMQNPQLSQTPSDPPSPTSPNRVPLLRQIPHLHPCREHQKQLTLLALRTHLQSRILATELLQKLPQVPQNKLKNLPYLLRAIDLHEWFFEKIMNGDHHLLAGVNNGSLDDAVENEFKKGLE</sequence>
<proteinExistence type="predicted"/>
<evidence type="ECO:0000256" key="1">
    <source>
        <dbReference type="SAM" id="MobiDB-lite"/>
    </source>
</evidence>
<protein>
    <submittedName>
        <fullName evidence="2">Uncharacterized protein</fullName>
    </submittedName>
</protein>
<keyword evidence="3" id="KW-1185">Reference proteome</keyword>
<dbReference type="Proteomes" id="UP001420932">
    <property type="component" value="Unassembled WGS sequence"/>
</dbReference>
<name>A0AAP0NVW7_9MAGN</name>
<gene>
    <name evidence="2" type="ORF">Syun_018510</name>
</gene>
<dbReference type="AlphaFoldDB" id="A0AAP0NVW7"/>
<comment type="caution">
    <text evidence="2">The sequence shown here is derived from an EMBL/GenBank/DDBJ whole genome shotgun (WGS) entry which is preliminary data.</text>
</comment>
<evidence type="ECO:0000313" key="2">
    <source>
        <dbReference type="EMBL" id="KAK9120893.1"/>
    </source>
</evidence>
<accession>A0AAP0NVW7</accession>
<reference evidence="2 3" key="1">
    <citation type="submission" date="2024-01" db="EMBL/GenBank/DDBJ databases">
        <title>Genome assemblies of Stephania.</title>
        <authorList>
            <person name="Yang L."/>
        </authorList>
    </citation>
    <scope>NUCLEOTIDE SEQUENCE [LARGE SCALE GENOMIC DNA]</scope>
    <source>
        <strain evidence="2">YNDBR</strain>
        <tissue evidence="2">Leaf</tissue>
    </source>
</reference>
<dbReference type="EMBL" id="JBBNAF010000008">
    <property type="protein sequence ID" value="KAK9120893.1"/>
    <property type="molecule type" value="Genomic_DNA"/>
</dbReference>
<feature type="region of interest" description="Disordered" evidence="1">
    <location>
        <begin position="30"/>
        <end position="50"/>
    </location>
</feature>
<organism evidence="2 3">
    <name type="scientific">Stephania yunnanensis</name>
    <dbReference type="NCBI Taxonomy" id="152371"/>
    <lineage>
        <taxon>Eukaryota</taxon>
        <taxon>Viridiplantae</taxon>
        <taxon>Streptophyta</taxon>
        <taxon>Embryophyta</taxon>
        <taxon>Tracheophyta</taxon>
        <taxon>Spermatophyta</taxon>
        <taxon>Magnoliopsida</taxon>
        <taxon>Ranunculales</taxon>
        <taxon>Menispermaceae</taxon>
        <taxon>Menispermoideae</taxon>
        <taxon>Cissampelideae</taxon>
        <taxon>Stephania</taxon>
    </lineage>
</organism>
<evidence type="ECO:0000313" key="3">
    <source>
        <dbReference type="Proteomes" id="UP001420932"/>
    </source>
</evidence>